<feature type="chain" id="PRO_5013345096" evidence="1">
    <location>
        <begin position="25"/>
        <end position="200"/>
    </location>
</feature>
<name>A0A1Y2E1T6_9PEZI</name>
<reference evidence="2 3" key="1">
    <citation type="submission" date="2016-07" db="EMBL/GenBank/DDBJ databases">
        <title>Pervasive Adenine N6-methylation of Active Genes in Fungi.</title>
        <authorList>
            <consortium name="DOE Joint Genome Institute"/>
            <person name="Mondo S.J."/>
            <person name="Dannebaum R.O."/>
            <person name="Kuo R.C."/>
            <person name="Labutti K."/>
            <person name="Haridas S."/>
            <person name="Kuo A."/>
            <person name="Salamov A."/>
            <person name="Ahrendt S.R."/>
            <person name="Lipzen A."/>
            <person name="Sullivan W."/>
            <person name="Andreopoulos W.B."/>
            <person name="Clum A."/>
            <person name="Lindquist E."/>
            <person name="Daum C."/>
            <person name="Ramamoorthy G.K."/>
            <person name="Gryganskyi A."/>
            <person name="Culley D."/>
            <person name="Magnuson J.K."/>
            <person name="James T.Y."/>
            <person name="O'Malley M.A."/>
            <person name="Stajich J.E."/>
            <person name="Spatafora J.W."/>
            <person name="Visel A."/>
            <person name="Grigoriev I.V."/>
        </authorList>
    </citation>
    <scope>NUCLEOTIDE SEQUENCE [LARGE SCALE GENOMIC DNA]</scope>
    <source>
        <strain evidence="2 3">CBS 129021</strain>
    </source>
</reference>
<keyword evidence="1" id="KW-0732">Signal</keyword>
<dbReference type="InParanoid" id="A0A1Y2E1T6"/>
<dbReference type="OrthoDB" id="2426396at2759"/>
<dbReference type="AlphaFoldDB" id="A0A1Y2E1T6"/>
<dbReference type="PANTHER" id="PTHR39599">
    <property type="entry name" value="GPI-ANCHORED PROTEIN (EUROFUNG)-RELATED-RELATED"/>
    <property type="match status" value="1"/>
</dbReference>
<dbReference type="Proteomes" id="UP000193689">
    <property type="component" value="Unassembled WGS sequence"/>
</dbReference>
<evidence type="ECO:0000313" key="2">
    <source>
        <dbReference type="EMBL" id="ORY65417.1"/>
    </source>
</evidence>
<comment type="caution">
    <text evidence="2">The sequence shown here is derived from an EMBL/GenBank/DDBJ whole genome shotgun (WGS) entry which is preliminary data.</text>
</comment>
<feature type="non-terminal residue" evidence="2">
    <location>
        <position position="200"/>
    </location>
</feature>
<protein>
    <submittedName>
        <fullName evidence="2">Uncharacterized protein</fullName>
    </submittedName>
</protein>
<gene>
    <name evidence="2" type="ORF">BCR38DRAFT_341419</name>
</gene>
<dbReference type="GeneID" id="63772080"/>
<dbReference type="PANTHER" id="PTHR39599:SF2">
    <property type="entry name" value="ANCHORED PROTEIN, PUTATIVE (AFU_ORTHOLOGUE AFUA_1G09650)-RELATED"/>
    <property type="match status" value="1"/>
</dbReference>
<dbReference type="EMBL" id="MCFJ01000006">
    <property type="protein sequence ID" value="ORY65417.1"/>
    <property type="molecule type" value="Genomic_DNA"/>
</dbReference>
<evidence type="ECO:0000256" key="1">
    <source>
        <dbReference type="SAM" id="SignalP"/>
    </source>
</evidence>
<accession>A0A1Y2E1T6</accession>
<dbReference type="RefSeq" id="XP_040716569.1">
    <property type="nucleotide sequence ID" value="XM_040855868.1"/>
</dbReference>
<sequence length="200" mass="20911">MQLLPGLLGLPTSLLLLIATHVKAQQLPTAVKRMSPDEGEKILPHYLAFAPDFSLAQSPMLARGLLSPDEELLLLANNSATLSFRPPFGVLYGEDNESPNSKQNVFRRAKDALARLGRRQYACPTDTESCDNIDQPNYCCAVGEICFVVENAPDAGNVGCCPEGQSCGGGVGNCGTGSTACPADLGGGCCIEGFSCASVG</sequence>
<organism evidence="2 3">
    <name type="scientific">Pseudomassariella vexata</name>
    <dbReference type="NCBI Taxonomy" id="1141098"/>
    <lineage>
        <taxon>Eukaryota</taxon>
        <taxon>Fungi</taxon>
        <taxon>Dikarya</taxon>
        <taxon>Ascomycota</taxon>
        <taxon>Pezizomycotina</taxon>
        <taxon>Sordariomycetes</taxon>
        <taxon>Xylariomycetidae</taxon>
        <taxon>Amphisphaeriales</taxon>
        <taxon>Pseudomassariaceae</taxon>
        <taxon>Pseudomassariella</taxon>
    </lineage>
</organism>
<dbReference type="STRING" id="1141098.A0A1Y2E1T6"/>
<keyword evidence="3" id="KW-1185">Reference proteome</keyword>
<proteinExistence type="predicted"/>
<evidence type="ECO:0000313" key="3">
    <source>
        <dbReference type="Proteomes" id="UP000193689"/>
    </source>
</evidence>
<feature type="signal peptide" evidence="1">
    <location>
        <begin position="1"/>
        <end position="24"/>
    </location>
</feature>